<reference evidence="6" key="1">
    <citation type="journal article" date="2020" name="Stud. Mycol.">
        <title>101 Dothideomycetes genomes: a test case for predicting lifestyles and emergence of pathogens.</title>
        <authorList>
            <person name="Haridas S."/>
            <person name="Albert R."/>
            <person name="Binder M."/>
            <person name="Bloem J."/>
            <person name="Labutti K."/>
            <person name="Salamov A."/>
            <person name="Andreopoulos B."/>
            <person name="Baker S."/>
            <person name="Barry K."/>
            <person name="Bills G."/>
            <person name="Bluhm B."/>
            <person name="Cannon C."/>
            <person name="Castanera R."/>
            <person name="Culley D."/>
            <person name="Daum C."/>
            <person name="Ezra D."/>
            <person name="Gonzalez J."/>
            <person name="Henrissat B."/>
            <person name="Kuo A."/>
            <person name="Liang C."/>
            <person name="Lipzen A."/>
            <person name="Lutzoni F."/>
            <person name="Magnuson J."/>
            <person name="Mondo S."/>
            <person name="Nolan M."/>
            <person name="Ohm R."/>
            <person name="Pangilinan J."/>
            <person name="Park H.-J."/>
            <person name="Ramirez L."/>
            <person name="Alfaro M."/>
            <person name="Sun H."/>
            <person name="Tritt A."/>
            <person name="Yoshinaga Y."/>
            <person name="Zwiers L.-H."/>
            <person name="Turgeon B."/>
            <person name="Goodwin S."/>
            <person name="Spatafora J."/>
            <person name="Crous P."/>
            <person name="Grigoriev I."/>
        </authorList>
    </citation>
    <scope>NUCLEOTIDE SEQUENCE</scope>
    <source>
        <strain evidence="6">CBS 207.26</strain>
    </source>
</reference>
<organism evidence="6 7">
    <name type="scientific">Zopfia rhizophila CBS 207.26</name>
    <dbReference type="NCBI Taxonomy" id="1314779"/>
    <lineage>
        <taxon>Eukaryota</taxon>
        <taxon>Fungi</taxon>
        <taxon>Dikarya</taxon>
        <taxon>Ascomycota</taxon>
        <taxon>Pezizomycotina</taxon>
        <taxon>Dothideomycetes</taxon>
        <taxon>Dothideomycetes incertae sedis</taxon>
        <taxon>Zopfiaceae</taxon>
        <taxon>Zopfia</taxon>
    </lineage>
</organism>
<protein>
    <recommendedName>
        <fullName evidence="8">Cora-domain-containing protein</fullName>
    </recommendedName>
</protein>
<evidence type="ECO:0000256" key="2">
    <source>
        <dbReference type="ARBA" id="ARBA00022692"/>
    </source>
</evidence>
<evidence type="ECO:0000256" key="3">
    <source>
        <dbReference type="ARBA" id="ARBA00022989"/>
    </source>
</evidence>
<proteinExistence type="predicted"/>
<dbReference type="Gene3D" id="1.20.58.340">
    <property type="entry name" value="Magnesium transport protein CorA, transmembrane region"/>
    <property type="match status" value="1"/>
</dbReference>
<sequence length="277" mass="31825">MFTHTCVSAWFERRHDGKGWTGILLLDPPFIPRSKRRSPFENIRKENFRLLCQDYNSLLETPSGFSAGAASQPFLIICSLYQIIASEWVRMSSYVNRELQVIEFNLEIAQRDIAQREEYLVHLAAYRRRISCYLDLVRQQLASIEVFGCKAWAIGRPSDEIKQARKELREDFKHVVGLLEKHSQRINHNLELLLGLRGVYESRESRILGRNMASLALVGVLFLPFGCVAAILGMQGDYSPGAKKFWVYWAISTPVMAVLLLVHVAYGIHREPSVRRT</sequence>
<evidence type="ECO:0000313" key="6">
    <source>
        <dbReference type="EMBL" id="KAF2183261.1"/>
    </source>
</evidence>
<accession>A0A6A6DUB6</accession>
<evidence type="ECO:0000313" key="7">
    <source>
        <dbReference type="Proteomes" id="UP000800200"/>
    </source>
</evidence>
<dbReference type="InterPro" id="IPR045863">
    <property type="entry name" value="CorA_TM1_TM2"/>
</dbReference>
<feature type="transmembrane region" description="Helical" evidence="5">
    <location>
        <begin position="212"/>
        <end position="234"/>
    </location>
</feature>
<evidence type="ECO:0000256" key="5">
    <source>
        <dbReference type="SAM" id="Phobius"/>
    </source>
</evidence>
<keyword evidence="4 5" id="KW-0472">Membrane</keyword>
<gene>
    <name evidence="6" type="ORF">K469DRAFT_209909</name>
</gene>
<dbReference type="EMBL" id="ML994643">
    <property type="protein sequence ID" value="KAF2183261.1"/>
    <property type="molecule type" value="Genomic_DNA"/>
</dbReference>
<feature type="transmembrane region" description="Helical" evidence="5">
    <location>
        <begin position="246"/>
        <end position="268"/>
    </location>
</feature>
<dbReference type="GO" id="GO:0046873">
    <property type="term" value="F:metal ion transmembrane transporter activity"/>
    <property type="evidence" value="ECO:0007669"/>
    <property type="project" value="InterPro"/>
</dbReference>
<name>A0A6A6DUB6_9PEZI</name>
<evidence type="ECO:0000256" key="1">
    <source>
        <dbReference type="ARBA" id="ARBA00004141"/>
    </source>
</evidence>
<keyword evidence="2 5" id="KW-0812">Transmembrane</keyword>
<dbReference type="SUPFAM" id="SSF144083">
    <property type="entry name" value="Magnesium transport protein CorA, transmembrane region"/>
    <property type="match status" value="1"/>
</dbReference>
<evidence type="ECO:0008006" key="8">
    <source>
        <dbReference type="Google" id="ProtNLM"/>
    </source>
</evidence>
<dbReference type="OrthoDB" id="5428055at2759"/>
<dbReference type="Proteomes" id="UP000800200">
    <property type="component" value="Unassembled WGS sequence"/>
</dbReference>
<keyword evidence="3 5" id="KW-1133">Transmembrane helix</keyword>
<keyword evidence="7" id="KW-1185">Reference proteome</keyword>
<evidence type="ECO:0000256" key="4">
    <source>
        <dbReference type="ARBA" id="ARBA00023136"/>
    </source>
</evidence>
<comment type="subcellular location">
    <subcellularLocation>
        <location evidence="1">Membrane</location>
        <topology evidence="1">Multi-pass membrane protein</topology>
    </subcellularLocation>
</comment>
<dbReference type="InterPro" id="IPR002523">
    <property type="entry name" value="MgTranspt_CorA/ZnTranspt_ZntB"/>
</dbReference>
<dbReference type="AlphaFoldDB" id="A0A6A6DUB6"/>
<dbReference type="GO" id="GO:0016020">
    <property type="term" value="C:membrane"/>
    <property type="evidence" value="ECO:0007669"/>
    <property type="project" value="UniProtKB-SubCell"/>
</dbReference>
<dbReference type="Pfam" id="PF01544">
    <property type="entry name" value="CorA"/>
    <property type="match status" value="1"/>
</dbReference>